<protein>
    <submittedName>
        <fullName evidence="3">Lipopolysaccharide core biosynthesis protein RfaG</fullName>
        <ecNumber evidence="3">2.4.-.-</ecNumber>
    </submittedName>
</protein>
<feature type="domain" description="Glycosyltransferase subfamily 4-like N-terminal" evidence="2">
    <location>
        <begin position="26"/>
        <end position="190"/>
    </location>
</feature>
<dbReference type="InterPro" id="IPR001296">
    <property type="entry name" value="Glyco_trans_1"/>
</dbReference>
<evidence type="ECO:0000259" key="2">
    <source>
        <dbReference type="Pfam" id="PF13439"/>
    </source>
</evidence>
<organism evidence="3 4">
    <name type="scientific">Usitatibacter rugosus</name>
    <dbReference type="NCBI Taxonomy" id="2732067"/>
    <lineage>
        <taxon>Bacteria</taxon>
        <taxon>Pseudomonadati</taxon>
        <taxon>Pseudomonadota</taxon>
        <taxon>Betaproteobacteria</taxon>
        <taxon>Nitrosomonadales</taxon>
        <taxon>Usitatibacteraceae</taxon>
        <taxon>Usitatibacter</taxon>
    </lineage>
</organism>
<reference evidence="3 4" key="1">
    <citation type="submission" date="2020-04" db="EMBL/GenBank/DDBJ databases">
        <title>Usitatibacter rugosus gen. nov., sp. nov. and Usitatibacter palustris sp. nov., novel members of Usitatibacteraceae fam. nov. within the order Nitrosomonadales isolated from soil.</title>
        <authorList>
            <person name="Huber K.J."/>
            <person name="Neumann-Schaal M."/>
            <person name="Geppert A."/>
            <person name="Luckner M."/>
            <person name="Wanner G."/>
            <person name="Overmann J."/>
        </authorList>
    </citation>
    <scope>NUCLEOTIDE SEQUENCE [LARGE SCALE GENOMIC DNA]</scope>
    <source>
        <strain evidence="3 4">0125_3</strain>
    </source>
</reference>
<gene>
    <name evidence="3" type="primary">rfaG</name>
    <name evidence="3" type="ORF">DSM104443_03779</name>
</gene>
<dbReference type="RefSeq" id="WP_212756788.1">
    <property type="nucleotide sequence ID" value="NZ_CP053069.1"/>
</dbReference>
<dbReference type="KEGG" id="uru:DSM104443_03779"/>
<evidence type="ECO:0000259" key="1">
    <source>
        <dbReference type="Pfam" id="PF00534"/>
    </source>
</evidence>
<evidence type="ECO:0000313" key="4">
    <source>
        <dbReference type="Proteomes" id="UP000501534"/>
    </source>
</evidence>
<dbReference type="Pfam" id="PF00534">
    <property type="entry name" value="Glycos_transf_1"/>
    <property type="match status" value="1"/>
</dbReference>
<dbReference type="PANTHER" id="PTHR12526">
    <property type="entry name" value="GLYCOSYLTRANSFERASE"/>
    <property type="match status" value="1"/>
</dbReference>
<dbReference type="Pfam" id="PF13439">
    <property type="entry name" value="Glyco_transf_4"/>
    <property type="match status" value="1"/>
</dbReference>
<feature type="domain" description="Glycosyl transferase family 1" evidence="1">
    <location>
        <begin position="200"/>
        <end position="360"/>
    </location>
</feature>
<dbReference type="SUPFAM" id="SSF53756">
    <property type="entry name" value="UDP-Glycosyltransferase/glycogen phosphorylase"/>
    <property type="match status" value="1"/>
</dbReference>
<dbReference type="Proteomes" id="UP000501534">
    <property type="component" value="Chromosome"/>
</dbReference>
<dbReference type="EMBL" id="CP053069">
    <property type="protein sequence ID" value="QJR12687.1"/>
    <property type="molecule type" value="Genomic_DNA"/>
</dbReference>
<dbReference type="EC" id="2.4.-.-" evidence="3"/>
<keyword evidence="3" id="KW-0328">Glycosyltransferase</keyword>
<keyword evidence="3" id="KW-0808">Transferase</keyword>
<dbReference type="InterPro" id="IPR028098">
    <property type="entry name" value="Glyco_trans_4-like_N"/>
</dbReference>
<sequence length="385" mass="42272">MSEPRAAAPRGLGPRIALVRGRYDPFGGAERFVQNAVEALRTQGAALTLITRSWPDHDGSALQVDPFYLGSLWRDWGFERAVCAELSRRHFDLVQSHERIACCDVYRAGDGVHAEWLEQRARVQSAVGRAVTRASPHHRFLLDAERRLFTSPRLRSVICNSAMVRDEIAERFGVERSKLTLIRNAVDSSRFHPGLRAEFRDAVRQQLKIPGNANVVAYVGSGFERKGVGVLLEAAARVKPAPWVIVVGKDKRSARYAALSRQLGIEERVRFVGAVSDVRPYYAAADSFALPTLYDPFPNAGLEAMACGLPVVTSTKCGLAELVRDGESGFVRDALDVAGLAGALERLDPGAAVRLGEAARDVVAPLTPAAMAREYVDLYTRLLRR</sequence>
<keyword evidence="4" id="KW-1185">Reference proteome</keyword>
<dbReference type="PANTHER" id="PTHR12526:SF623">
    <property type="entry name" value="WABG"/>
    <property type="match status" value="1"/>
</dbReference>
<dbReference type="Gene3D" id="3.40.50.2000">
    <property type="entry name" value="Glycogen Phosphorylase B"/>
    <property type="match status" value="2"/>
</dbReference>
<dbReference type="CDD" id="cd03801">
    <property type="entry name" value="GT4_PimA-like"/>
    <property type="match status" value="1"/>
</dbReference>
<name>A0A6M4H459_9PROT</name>
<dbReference type="AlphaFoldDB" id="A0A6M4H459"/>
<accession>A0A6M4H459</accession>
<evidence type="ECO:0000313" key="3">
    <source>
        <dbReference type="EMBL" id="QJR12687.1"/>
    </source>
</evidence>
<proteinExistence type="predicted"/>
<dbReference type="GO" id="GO:0016757">
    <property type="term" value="F:glycosyltransferase activity"/>
    <property type="evidence" value="ECO:0007669"/>
    <property type="project" value="UniProtKB-KW"/>
</dbReference>